<keyword evidence="2 4" id="KW-0863">Zinc-finger</keyword>
<dbReference type="PROSITE" id="PS50082">
    <property type="entry name" value="WD_REPEATS_2"/>
    <property type="match status" value="1"/>
</dbReference>
<accession>A0A8S4P5I6</accession>
<feature type="region of interest" description="Disordered" evidence="6">
    <location>
        <begin position="1360"/>
        <end position="1396"/>
    </location>
</feature>
<dbReference type="SUPFAM" id="SSF50978">
    <property type="entry name" value="WD40 repeat-like"/>
    <property type="match status" value="1"/>
</dbReference>
<keyword evidence="3" id="KW-0862">Zinc</keyword>
<dbReference type="InterPro" id="IPR013083">
    <property type="entry name" value="Znf_RING/FYVE/PHD"/>
</dbReference>
<proteinExistence type="inferred from homology"/>
<dbReference type="InterPro" id="IPR056939">
    <property type="entry name" value="Znf_RING_Vps8"/>
</dbReference>
<dbReference type="InterPro" id="IPR001841">
    <property type="entry name" value="Znf_RING"/>
</dbReference>
<feature type="repeat" description="WD" evidence="5">
    <location>
        <begin position="160"/>
        <end position="201"/>
    </location>
</feature>
<feature type="compositionally biased region" description="Low complexity" evidence="6">
    <location>
        <begin position="1365"/>
        <end position="1379"/>
    </location>
</feature>
<dbReference type="Pfam" id="PF25066">
    <property type="entry name" value="TPR_VPS8_2"/>
    <property type="match status" value="1"/>
</dbReference>
<dbReference type="GO" id="GO:0030897">
    <property type="term" value="C:HOPS complex"/>
    <property type="evidence" value="ECO:0007669"/>
    <property type="project" value="TreeGrafter"/>
</dbReference>
<dbReference type="Pfam" id="PF23556">
    <property type="entry name" value="TPR_Vps41"/>
    <property type="match status" value="1"/>
</dbReference>
<dbReference type="EMBL" id="CAIIXF020000007">
    <property type="protein sequence ID" value="CAH1788234.1"/>
    <property type="molecule type" value="Genomic_DNA"/>
</dbReference>
<dbReference type="InterPro" id="IPR001680">
    <property type="entry name" value="WD40_rpt"/>
</dbReference>
<evidence type="ECO:0000313" key="9">
    <source>
        <dbReference type="Proteomes" id="UP000749559"/>
    </source>
</evidence>
<dbReference type="InterPro" id="IPR059070">
    <property type="entry name" value="TPR_VPS8_2"/>
</dbReference>
<keyword evidence="2 4" id="KW-0479">Metal-binding</keyword>
<gene>
    <name evidence="8" type="ORF">OFUS_LOCUS13803</name>
</gene>
<evidence type="ECO:0000259" key="7">
    <source>
        <dbReference type="PROSITE" id="PS50089"/>
    </source>
</evidence>
<dbReference type="Pfam" id="PF23410">
    <property type="entry name" value="Beta-prop_VPS8"/>
    <property type="match status" value="1"/>
</dbReference>
<dbReference type="Gene3D" id="3.30.40.10">
    <property type="entry name" value="Zinc/RING finger domain, C3HC4 (zinc finger)"/>
    <property type="match status" value="1"/>
</dbReference>
<organism evidence="8 9">
    <name type="scientific">Owenia fusiformis</name>
    <name type="common">Polychaete worm</name>
    <dbReference type="NCBI Taxonomy" id="6347"/>
    <lineage>
        <taxon>Eukaryota</taxon>
        <taxon>Metazoa</taxon>
        <taxon>Spiralia</taxon>
        <taxon>Lophotrochozoa</taxon>
        <taxon>Annelida</taxon>
        <taxon>Polychaeta</taxon>
        <taxon>Sedentaria</taxon>
        <taxon>Canalipalpata</taxon>
        <taxon>Sabellida</taxon>
        <taxon>Oweniida</taxon>
        <taxon>Oweniidae</taxon>
        <taxon>Owenia</taxon>
    </lineage>
</organism>
<feature type="non-terminal residue" evidence="8">
    <location>
        <position position="1396"/>
    </location>
</feature>
<evidence type="ECO:0000256" key="2">
    <source>
        <dbReference type="ARBA" id="ARBA00022771"/>
    </source>
</evidence>
<comment type="similarity">
    <text evidence="1">Belongs to the VPS8 family.</text>
</comment>
<evidence type="ECO:0000313" key="8">
    <source>
        <dbReference type="EMBL" id="CAH1788234.1"/>
    </source>
</evidence>
<dbReference type="Pfam" id="PF12816">
    <property type="entry name" value="TPR_Vps8"/>
    <property type="match status" value="1"/>
</dbReference>
<dbReference type="InterPro" id="IPR045111">
    <property type="entry name" value="Vps41/Vps8"/>
</dbReference>
<dbReference type="CDD" id="cd16687">
    <property type="entry name" value="RING-H2_Vps8"/>
    <property type="match status" value="1"/>
</dbReference>
<dbReference type="Pfam" id="PF23412">
    <property type="entry name" value="zf_RING_Vps8"/>
    <property type="match status" value="1"/>
</dbReference>
<dbReference type="InterPro" id="IPR015943">
    <property type="entry name" value="WD40/YVTN_repeat-like_dom_sf"/>
</dbReference>
<dbReference type="Gene3D" id="2.130.10.10">
    <property type="entry name" value="YVTN repeat-like/Quinoprotein amine dehydrogenase"/>
    <property type="match status" value="1"/>
</dbReference>
<keyword evidence="5" id="KW-0853">WD repeat</keyword>
<dbReference type="GO" id="GO:0034058">
    <property type="term" value="P:endosomal vesicle fusion"/>
    <property type="evidence" value="ECO:0007669"/>
    <property type="project" value="TreeGrafter"/>
</dbReference>
<sequence length="1396" mass="156726">PGSTMAEGVENILAATEDFDIDLDELGIDIPPIGNAPTLESILNEPDAESAFDDEDDVDIFNNDAGDSSSMSSQEGILSDSKIKLNRKKDESYAIHGSILRHVILKGISSQLMSAADRVNAGMPTAIAVNSMISVGTSHGLVLVFDPKQVLKWCLGSTAVGAQYGAVSALSFNRDCTRLLCGFAKGQITMWDLTNGKLIRTITDAHPPGTAVLHVKFTDDLTIAICCDSGGSVFELEMKRLIGVRKCESKCLFSGSRGEVCIVEPLHMNYTVKDHPMKDVMILAMASFSKVLLVRLRPQLKVMFAHPLKGDPATLPLLAWQFVIIQVSQKDRVIDPVLAFGRDQTIHFYQVVCNSPEDIKMCPLQKMELSYKLMSISWMNSRTLVTIDSLEKVHVIDVRTEEEIEVIDISGIELVYGTSYFKSLATGGNVSKALAYAGERACYNSIVSYTSQLILLGTKSVHVMTMRKWDERINVLVKQNNYKDALALAQSFYSNKARAVVGLAGNIQRRKVVVAEKMLQLLHDFVDRSMTTDCPQRGSIQELESHYLDVVPVCVDYCLNLDRMDILFGEIYEKFSADMIAHGFFLECLEPYILSDRLVFITPVVMKDFVNHYEQKGMLQDVEACIVHLDIASLDIHQVVILCWSHGLYDAILYVYNKGMNDYTTPLEELLRLLRAAVITGKQLTDEQIKLGNKLLVYISCCLAGRAYPLGDIPEHLVSVVKEDVTKSITCLHTKNPDSDEPVYPHLKSLLQFDTREFLNVLALAFEEEEFNTEDGVNQRQRIVDILLQIMVESVGFTPSQIGMLFTFLARLMARHENKIMVNRLLFEQVLEFLSKPGEGSRHEEREQALLELLHAGGFQQFDEKRLLTLAENAKFFRVCELLYQKQRRFDKILSCYWNDPARQDAAFNYIEVVMLSAEYTAAEKQSVEIEACSHIQELVGIDAGKTAQLVLVGFNNPLSDTIGKLEPNPELLYKFLHGVFEYKESNGSAIYSEKQITLEANIHERFIDLMCQHEPNSVYTYLKGAEGYRLEETLNICRRRQVTDATAYLLEKAGDIHGAFNIILENLQHKLDGLTGLLIEQAKNNTTNDDIPISMSSVQSSLTVLIQLCQRNTGKMNEQDRESLWFPLLETMMAPYRKVKDLVDKDCLQEFKEMTRHVLNSMSGYISLPAILQKIMQDPTYSTGKFEEIKDLILGMLETYNYEKTLLNTCNSLLNHDLHAQLTSLTRVATRGYIARSNSCSLCNKTFSASTDNDTAIVFKCSHAYHIPCLQSTGSSHMVDGEEQWVCYLCNSSKRGVAPSSRIQRLSSKDGTQQAPSIKPDKTKKEVYINPQQIQAIDNLKKSQKTRSRLVVLHELSKMDTAASKSSKQSRSGSSILSNENFQLRLAAPPGFDRD</sequence>
<dbReference type="GO" id="GO:0005770">
    <property type="term" value="C:late endosome"/>
    <property type="evidence" value="ECO:0007669"/>
    <property type="project" value="TreeGrafter"/>
</dbReference>
<dbReference type="OrthoDB" id="289913at2759"/>
<evidence type="ECO:0000256" key="1">
    <source>
        <dbReference type="ARBA" id="ARBA00009422"/>
    </source>
</evidence>
<dbReference type="PANTHER" id="PTHR12616">
    <property type="entry name" value="VACUOLAR PROTEIN SORTING VPS41"/>
    <property type="match status" value="1"/>
</dbReference>
<evidence type="ECO:0000256" key="5">
    <source>
        <dbReference type="PROSITE-ProRule" id="PRU00221"/>
    </source>
</evidence>
<dbReference type="Proteomes" id="UP000749559">
    <property type="component" value="Unassembled WGS sequence"/>
</dbReference>
<feature type="domain" description="RING-type" evidence="7">
    <location>
        <begin position="1241"/>
        <end position="1292"/>
    </location>
</feature>
<evidence type="ECO:0000256" key="3">
    <source>
        <dbReference type="ARBA" id="ARBA00022833"/>
    </source>
</evidence>
<dbReference type="GO" id="GO:0006623">
    <property type="term" value="P:protein targeting to vacuole"/>
    <property type="evidence" value="ECO:0007669"/>
    <property type="project" value="InterPro"/>
</dbReference>
<name>A0A8S4P5I6_OWEFU</name>
<evidence type="ECO:0000256" key="6">
    <source>
        <dbReference type="SAM" id="MobiDB-lite"/>
    </source>
</evidence>
<dbReference type="PANTHER" id="PTHR12616:SF8">
    <property type="entry name" value="VACUOLAR PROTEIN SORTING-ASSOCIATED PROTEIN 8 HOMOLOG"/>
    <property type="match status" value="1"/>
</dbReference>
<dbReference type="InterPro" id="IPR025941">
    <property type="entry name" value="Vps8_central_dom"/>
</dbReference>
<dbReference type="GO" id="GO:0008270">
    <property type="term" value="F:zinc ion binding"/>
    <property type="evidence" value="ECO:0007669"/>
    <property type="project" value="UniProtKB-KW"/>
</dbReference>
<comment type="caution">
    <text evidence="8">The sequence shown here is derived from an EMBL/GenBank/DDBJ whole genome shotgun (WGS) entry which is preliminary data.</text>
</comment>
<protein>
    <recommendedName>
        <fullName evidence="7">RING-type domain-containing protein</fullName>
    </recommendedName>
</protein>
<dbReference type="PROSITE" id="PS50089">
    <property type="entry name" value="ZF_RING_2"/>
    <property type="match status" value="1"/>
</dbReference>
<dbReference type="InterPro" id="IPR036322">
    <property type="entry name" value="WD40_repeat_dom_sf"/>
</dbReference>
<feature type="compositionally biased region" description="Polar residues" evidence="6">
    <location>
        <begin position="1302"/>
        <end position="1317"/>
    </location>
</feature>
<keyword evidence="9" id="KW-1185">Reference proteome</keyword>
<reference evidence="8" key="1">
    <citation type="submission" date="2022-03" db="EMBL/GenBank/DDBJ databases">
        <authorList>
            <person name="Martin C."/>
        </authorList>
    </citation>
    <scope>NUCLEOTIDE SEQUENCE</scope>
</reference>
<dbReference type="SMART" id="SM00184">
    <property type="entry name" value="RING"/>
    <property type="match status" value="1"/>
</dbReference>
<dbReference type="SUPFAM" id="SSF57850">
    <property type="entry name" value="RING/U-box"/>
    <property type="match status" value="1"/>
</dbReference>
<feature type="region of interest" description="Disordered" evidence="6">
    <location>
        <begin position="1301"/>
        <end position="1325"/>
    </location>
</feature>
<evidence type="ECO:0000256" key="4">
    <source>
        <dbReference type="PROSITE-ProRule" id="PRU00175"/>
    </source>
</evidence>